<dbReference type="Gene3D" id="2.40.10.10">
    <property type="entry name" value="Trypsin-like serine proteases"/>
    <property type="match status" value="1"/>
</dbReference>
<evidence type="ECO:0000256" key="7">
    <source>
        <dbReference type="PROSITE-ProRule" id="PRU00196"/>
    </source>
</evidence>
<feature type="domain" description="SRCR" evidence="9">
    <location>
        <begin position="119"/>
        <end position="219"/>
    </location>
</feature>
<dbReference type="GO" id="GO:0004252">
    <property type="term" value="F:serine-type endopeptidase activity"/>
    <property type="evidence" value="ECO:0007669"/>
    <property type="project" value="InterPro"/>
</dbReference>
<keyword evidence="5 7" id="KW-1015">Disulfide bond</keyword>
<keyword evidence="11" id="KW-1185">Reference proteome</keyword>
<evidence type="ECO:0000256" key="5">
    <source>
        <dbReference type="ARBA" id="ARBA00023157"/>
    </source>
</evidence>
<feature type="disulfide bond" evidence="7">
    <location>
        <begin position="78"/>
        <end position="88"/>
    </location>
</feature>
<evidence type="ECO:0000256" key="3">
    <source>
        <dbReference type="ARBA" id="ARBA00022729"/>
    </source>
</evidence>
<dbReference type="InterPro" id="IPR036772">
    <property type="entry name" value="SRCR-like_dom_sf"/>
</dbReference>
<dbReference type="PROSITE" id="PS00134">
    <property type="entry name" value="TRYPSIN_HIS"/>
    <property type="match status" value="1"/>
</dbReference>
<dbReference type="GO" id="GO:0005576">
    <property type="term" value="C:extracellular region"/>
    <property type="evidence" value="ECO:0007669"/>
    <property type="project" value="UniProtKB-SubCell"/>
</dbReference>
<evidence type="ECO:0000313" key="11">
    <source>
        <dbReference type="Proteomes" id="UP000288216"/>
    </source>
</evidence>
<dbReference type="FunFam" id="3.10.250.10:FF:000006">
    <property type="entry name" value="neurotrypsin isoform X2"/>
    <property type="match status" value="1"/>
</dbReference>
<dbReference type="AlphaFoldDB" id="A0A401NPZ5"/>
<feature type="domain" description="Peptidase S1" evidence="8">
    <location>
        <begin position="472"/>
        <end position="524"/>
    </location>
</feature>
<dbReference type="OMA" id="CTHISTH"/>
<evidence type="ECO:0008006" key="12">
    <source>
        <dbReference type="Google" id="ProtNLM"/>
    </source>
</evidence>
<feature type="disulfide bond" evidence="7">
    <location>
        <begin position="294"/>
        <end position="304"/>
    </location>
</feature>
<dbReference type="SMART" id="SM00202">
    <property type="entry name" value="SR"/>
    <property type="match status" value="4"/>
</dbReference>
<dbReference type="PROSITE" id="PS50240">
    <property type="entry name" value="TRYPSIN_DOM"/>
    <property type="match status" value="1"/>
</dbReference>
<feature type="disulfide bond" evidence="7">
    <location>
        <begin position="188"/>
        <end position="198"/>
    </location>
</feature>
<dbReference type="PANTHER" id="PTHR48071">
    <property type="entry name" value="SRCR DOMAIN-CONTAINING PROTEIN"/>
    <property type="match status" value="1"/>
</dbReference>
<evidence type="ECO:0000256" key="2">
    <source>
        <dbReference type="ARBA" id="ARBA00022525"/>
    </source>
</evidence>
<name>A0A401NPZ5_SCYTO</name>
<protein>
    <recommendedName>
        <fullName evidence="12">Neurotrypsin</fullName>
    </recommendedName>
</protein>
<dbReference type="Pfam" id="PF00530">
    <property type="entry name" value="SRCR"/>
    <property type="match status" value="4"/>
</dbReference>
<gene>
    <name evidence="10" type="ORF">scyTo_0011545</name>
</gene>
<dbReference type="SUPFAM" id="SSF50494">
    <property type="entry name" value="Trypsin-like serine proteases"/>
    <property type="match status" value="1"/>
</dbReference>
<feature type="disulfide bond" evidence="7">
    <location>
        <begin position="410"/>
        <end position="420"/>
    </location>
</feature>
<comment type="caution">
    <text evidence="7">Lacks conserved residue(s) required for the propagation of feature annotation.</text>
</comment>
<dbReference type="PANTHER" id="PTHR48071:SF28">
    <property type="entry name" value="SRCR DOMAIN-CONTAINING PROTEIN"/>
    <property type="match status" value="1"/>
</dbReference>
<dbReference type="GO" id="GO:0016020">
    <property type="term" value="C:membrane"/>
    <property type="evidence" value="ECO:0007669"/>
    <property type="project" value="InterPro"/>
</dbReference>
<dbReference type="GO" id="GO:0006508">
    <property type="term" value="P:proteolysis"/>
    <property type="evidence" value="ECO:0007669"/>
    <property type="project" value="InterPro"/>
</dbReference>
<keyword evidence="3" id="KW-0732">Signal</keyword>
<organism evidence="10 11">
    <name type="scientific">Scyliorhinus torazame</name>
    <name type="common">Cloudy catshark</name>
    <name type="synonym">Catulus torazame</name>
    <dbReference type="NCBI Taxonomy" id="75743"/>
    <lineage>
        <taxon>Eukaryota</taxon>
        <taxon>Metazoa</taxon>
        <taxon>Chordata</taxon>
        <taxon>Craniata</taxon>
        <taxon>Vertebrata</taxon>
        <taxon>Chondrichthyes</taxon>
        <taxon>Elasmobranchii</taxon>
        <taxon>Galeomorphii</taxon>
        <taxon>Galeoidea</taxon>
        <taxon>Carcharhiniformes</taxon>
        <taxon>Scyliorhinidae</taxon>
        <taxon>Scyliorhinus</taxon>
    </lineage>
</organism>
<dbReference type="PRINTS" id="PR00258">
    <property type="entry name" value="SPERACTRCPTR"/>
</dbReference>
<keyword evidence="6" id="KW-0325">Glycoprotein</keyword>
<evidence type="ECO:0000259" key="8">
    <source>
        <dbReference type="PROSITE" id="PS50240"/>
    </source>
</evidence>
<comment type="subcellular location">
    <subcellularLocation>
        <location evidence="1">Secreted</location>
    </subcellularLocation>
</comment>
<evidence type="ECO:0000256" key="1">
    <source>
        <dbReference type="ARBA" id="ARBA00004613"/>
    </source>
</evidence>
<feature type="disulfide bond" evidence="7">
    <location>
        <begin position="34"/>
        <end position="98"/>
    </location>
</feature>
<dbReference type="OrthoDB" id="536948at2759"/>
<feature type="disulfide bond" evidence="7">
    <location>
        <begin position="144"/>
        <end position="208"/>
    </location>
</feature>
<feature type="disulfide bond" evidence="7">
    <location>
        <begin position="366"/>
        <end position="430"/>
    </location>
</feature>
<dbReference type="EMBL" id="BFAA01005283">
    <property type="protein sequence ID" value="GCB62945.1"/>
    <property type="molecule type" value="Genomic_DNA"/>
</dbReference>
<dbReference type="Proteomes" id="UP000288216">
    <property type="component" value="Unassembled WGS sequence"/>
</dbReference>
<evidence type="ECO:0000313" key="10">
    <source>
        <dbReference type="EMBL" id="GCB62945.1"/>
    </source>
</evidence>
<dbReference type="SUPFAM" id="SSF56487">
    <property type="entry name" value="SRCR-like"/>
    <property type="match status" value="4"/>
</dbReference>
<dbReference type="FunFam" id="3.10.250.10:FF:000019">
    <property type="entry name" value="Neurotrypsin"/>
    <property type="match status" value="1"/>
</dbReference>
<dbReference type="InterPro" id="IPR043504">
    <property type="entry name" value="Peptidase_S1_PA_chymotrypsin"/>
</dbReference>
<evidence type="ECO:0000256" key="4">
    <source>
        <dbReference type="ARBA" id="ARBA00022737"/>
    </source>
</evidence>
<feature type="domain" description="SRCR" evidence="9">
    <location>
        <begin position="9"/>
        <end position="109"/>
    </location>
</feature>
<dbReference type="InterPro" id="IPR009003">
    <property type="entry name" value="Peptidase_S1_PA"/>
</dbReference>
<dbReference type="PROSITE" id="PS00420">
    <property type="entry name" value="SRCR_1"/>
    <property type="match status" value="4"/>
</dbReference>
<keyword evidence="2" id="KW-0964">Secreted</keyword>
<reference evidence="10 11" key="1">
    <citation type="journal article" date="2018" name="Nat. Ecol. Evol.">
        <title>Shark genomes provide insights into elasmobranch evolution and the origin of vertebrates.</title>
        <authorList>
            <person name="Hara Y"/>
            <person name="Yamaguchi K"/>
            <person name="Onimaru K"/>
            <person name="Kadota M"/>
            <person name="Koyanagi M"/>
            <person name="Keeley SD"/>
            <person name="Tatsumi K"/>
            <person name="Tanaka K"/>
            <person name="Motone F"/>
            <person name="Kageyama Y"/>
            <person name="Nozu R"/>
            <person name="Adachi N"/>
            <person name="Nishimura O"/>
            <person name="Nakagawa R"/>
            <person name="Tanegashima C"/>
            <person name="Kiyatake I"/>
            <person name="Matsumoto R"/>
            <person name="Murakumo K"/>
            <person name="Nishida K"/>
            <person name="Terakita A"/>
            <person name="Kuratani S"/>
            <person name="Sato K"/>
            <person name="Hyodo S Kuraku.S."/>
        </authorList>
    </citation>
    <scope>NUCLEOTIDE SEQUENCE [LARGE SCALE GENOMIC DNA]</scope>
</reference>
<comment type="caution">
    <text evidence="10">The sequence shown here is derived from an EMBL/GenBank/DDBJ whole genome shotgun (WGS) entry which is preliminary data.</text>
</comment>
<dbReference type="STRING" id="75743.A0A401NPZ5"/>
<feature type="disulfide bond" evidence="7">
    <location>
        <begin position="157"/>
        <end position="218"/>
    </location>
</feature>
<proteinExistence type="predicted"/>
<sequence length="524" mass="57619">MGTDWTSLVRLQGGENQREGRVEVYVNGVWGLICQKNWDNRDASVVCRQLGFGESGKAEQIPISGLVLVPVHWSNVQCRGDEHSLFECVKETRQREHCLHKRAARVTCNPPKASVFVPIRLVGGSSEYEGRVEVFRSGRWGTVCDDHWDEADAEVVCRQLGISSPAKAQLLAYFGEGSGPILLDDVQCTGNELSIDQCPKSLWGKHNCGHKEDAGVSCNPLRNGALRLVGGKGRHEGRLEVYYGGQWGTVCDDGWTERNAQVVCRQLGFRYAQNPLEGHFEGGTGPIYLDDVHCSGQESLLSLCSRSEWGNHDCSHQEDVTVICTLKAMNDIQGISFGPPIRLMDGENKKEGRVEIFINGQWGTICDDGWTDKDAAVVCRQLGYKGPAKARPLAYFGDGVGPIHMDNVKCTGTEQTLSDCIKQDIGTHNCRHSEDASVICDYSGKKAANLWNIGSMSSLCGLRLLNQRQKRIIGGKNSLRGGWPWQAAIRLKASHGEGRLLCGATLIGSCWVLTAAHCFKRSVF</sequence>
<feature type="disulfide bond" evidence="7">
    <location>
        <begin position="379"/>
        <end position="440"/>
    </location>
</feature>
<dbReference type="PROSITE" id="PS50287">
    <property type="entry name" value="SRCR_2"/>
    <property type="match status" value="4"/>
</dbReference>
<dbReference type="Gene3D" id="3.10.250.10">
    <property type="entry name" value="SRCR-like domain"/>
    <property type="match status" value="4"/>
</dbReference>
<feature type="disulfide bond" evidence="7">
    <location>
        <begin position="47"/>
        <end position="108"/>
    </location>
</feature>
<keyword evidence="4" id="KW-0677">Repeat</keyword>
<feature type="domain" description="SRCR" evidence="9">
    <location>
        <begin position="226"/>
        <end position="325"/>
    </location>
</feature>
<accession>A0A401NPZ5</accession>
<dbReference type="InterPro" id="IPR018114">
    <property type="entry name" value="TRYPSIN_HIS"/>
</dbReference>
<feature type="domain" description="SRCR" evidence="9">
    <location>
        <begin position="341"/>
        <end position="441"/>
    </location>
</feature>
<evidence type="ECO:0000259" key="9">
    <source>
        <dbReference type="PROSITE" id="PS50287"/>
    </source>
</evidence>
<evidence type="ECO:0000256" key="6">
    <source>
        <dbReference type="ARBA" id="ARBA00023180"/>
    </source>
</evidence>
<dbReference type="Pfam" id="PF00089">
    <property type="entry name" value="Trypsin"/>
    <property type="match status" value="1"/>
</dbReference>
<dbReference type="InterPro" id="IPR001190">
    <property type="entry name" value="SRCR"/>
</dbReference>
<dbReference type="FunFam" id="3.10.250.10:FF:000005">
    <property type="entry name" value="Neurotrypsin isoform A"/>
    <property type="match status" value="2"/>
</dbReference>
<dbReference type="InterPro" id="IPR001254">
    <property type="entry name" value="Trypsin_dom"/>
</dbReference>